<dbReference type="InterPro" id="IPR011991">
    <property type="entry name" value="ArsR-like_HTH"/>
</dbReference>
<dbReference type="Pfam" id="PF13404">
    <property type="entry name" value="HTH_AsnC-type"/>
    <property type="match status" value="1"/>
</dbReference>
<protein>
    <submittedName>
        <fullName evidence="5">Transcriptional regulator, AsnC family</fullName>
    </submittedName>
</protein>
<accession>A0A133KU99</accession>
<reference evidence="6" key="1">
    <citation type="submission" date="2016-01" db="EMBL/GenBank/DDBJ databases">
        <authorList>
            <person name="Mitreva M."/>
            <person name="Pepin K.H."/>
            <person name="Mihindukulasuriya K.A."/>
            <person name="Fulton R."/>
            <person name="Fronick C."/>
            <person name="O'Laughlin M."/>
            <person name="Miner T."/>
            <person name="Herter B."/>
            <person name="Rosa B.A."/>
            <person name="Cordes M."/>
            <person name="Tomlinson C."/>
            <person name="Wollam A."/>
            <person name="Palsikar V.B."/>
            <person name="Mardis E.R."/>
            <person name="Wilson R.K."/>
        </authorList>
    </citation>
    <scope>NUCLEOTIDE SEQUENCE [LARGE SCALE GENOMIC DNA]</scope>
    <source>
        <strain evidence="6">GED7749B</strain>
    </source>
</reference>
<dbReference type="PANTHER" id="PTHR30154:SF34">
    <property type="entry name" value="TRANSCRIPTIONAL REGULATOR AZLB"/>
    <property type="match status" value="1"/>
</dbReference>
<dbReference type="PANTHER" id="PTHR30154">
    <property type="entry name" value="LEUCINE-RESPONSIVE REGULATORY PROTEIN"/>
    <property type="match status" value="1"/>
</dbReference>
<evidence type="ECO:0000259" key="4">
    <source>
        <dbReference type="PROSITE" id="PS50956"/>
    </source>
</evidence>
<organism evidence="5 6">
    <name type="scientific">Heyndrickxia coagulans</name>
    <name type="common">Weizmannia coagulans</name>
    <dbReference type="NCBI Taxonomy" id="1398"/>
    <lineage>
        <taxon>Bacteria</taxon>
        <taxon>Bacillati</taxon>
        <taxon>Bacillota</taxon>
        <taxon>Bacilli</taxon>
        <taxon>Bacillales</taxon>
        <taxon>Bacillaceae</taxon>
        <taxon>Heyndrickxia</taxon>
    </lineage>
</organism>
<dbReference type="GO" id="GO:0005829">
    <property type="term" value="C:cytosol"/>
    <property type="evidence" value="ECO:0007669"/>
    <property type="project" value="TreeGrafter"/>
</dbReference>
<dbReference type="GO" id="GO:0043565">
    <property type="term" value="F:sequence-specific DNA binding"/>
    <property type="evidence" value="ECO:0007669"/>
    <property type="project" value="InterPro"/>
</dbReference>
<dbReference type="InterPro" id="IPR000485">
    <property type="entry name" value="AsnC-type_HTH_dom"/>
</dbReference>
<proteinExistence type="predicted"/>
<dbReference type="GO" id="GO:0043200">
    <property type="term" value="P:response to amino acid"/>
    <property type="evidence" value="ECO:0007669"/>
    <property type="project" value="TreeGrafter"/>
</dbReference>
<comment type="caution">
    <text evidence="5">The sequence shown here is derived from an EMBL/GenBank/DDBJ whole genome shotgun (WGS) entry which is preliminary data.</text>
</comment>
<dbReference type="InterPro" id="IPR036390">
    <property type="entry name" value="WH_DNA-bd_sf"/>
</dbReference>
<dbReference type="InterPro" id="IPR019888">
    <property type="entry name" value="Tscrpt_reg_AsnC-like"/>
</dbReference>
<dbReference type="InterPro" id="IPR036388">
    <property type="entry name" value="WH-like_DNA-bd_sf"/>
</dbReference>
<name>A0A133KU99_HEYCO</name>
<dbReference type="PROSITE" id="PS50956">
    <property type="entry name" value="HTH_ASNC_2"/>
    <property type="match status" value="1"/>
</dbReference>
<dbReference type="CDD" id="cd00090">
    <property type="entry name" value="HTH_ARSR"/>
    <property type="match status" value="1"/>
</dbReference>
<dbReference type="AlphaFoldDB" id="A0A133KU99"/>
<evidence type="ECO:0000256" key="1">
    <source>
        <dbReference type="ARBA" id="ARBA00023015"/>
    </source>
</evidence>
<evidence type="ECO:0000256" key="2">
    <source>
        <dbReference type="ARBA" id="ARBA00023125"/>
    </source>
</evidence>
<dbReference type="Proteomes" id="UP000070376">
    <property type="component" value="Unassembled WGS sequence"/>
</dbReference>
<dbReference type="Gene3D" id="1.10.10.10">
    <property type="entry name" value="Winged helix-like DNA-binding domain superfamily/Winged helix DNA-binding domain"/>
    <property type="match status" value="1"/>
</dbReference>
<dbReference type="SMART" id="SM00344">
    <property type="entry name" value="HTH_ASNC"/>
    <property type="match status" value="1"/>
</dbReference>
<dbReference type="InterPro" id="IPR011008">
    <property type="entry name" value="Dimeric_a/b-barrel"/>
</dbReference>
<dbReference type="RefSeq" id="WP_013858842.1">
    <property type="nucleotide sequence ID" value="NZ_CP058594.1"/>
</dbReference>
<sequence length="158" mass="17874">MPRQYDGAAVQLDEIDRQIIQLLNGNGRISFTDLAKEVKLSRVAVQSRVHSLVENGVIECFTAVVNPEKIGLHQSAFFNVEVEPKHLQEVAETLAKDPAVSSLYHMSGPSKLHMHGLFKDNEEMELFLKERLYPLPGIMSVDCQILLKRYKSRIGMKL</sequence>
<evidence type="ECO:0000256" key="3">
    <source>
        <dbReference type="ARBA" id="ARBA00023163"/>
    </source>
</evidence>
<keyword evidence="2" id="KW-0238">DNA-binding</keyword>
<dbReference type="InterPro" id="IPR019887">
    <property type="entry name" value="Tscrpt_reg_AsnC/Lrp_C"/>
</dbReference>
<dbReference type="PRINTS" id="PR00033">
    <property type="entry name" value="HTHASNC"/>
</dbReference>
<dbReference type="Gene3D" id="3.30.70.920">
    <property type="match status" value="1"/>
</dbReference>
<feature type="domain" description="HTH asnC-type" evidence="4">
    <location>
        <begin position="12"/>
        <end position="73"/>
    </location>
</feature>
<dbReference type="SUPFAM" id="SSF46785">
    <property type="entry name" value="Winged helix' DNA-binding domain"/>
    <property type="match status" value="1"/>
</dbReference>
<evidence type="ECO:0000313" key="5">
    <source>
        <dbReference type="EMBL" id="KWZ83168.1"/>
    </source>
</evidence>
<gene>
    <name evidence="5" type="ORF">HMPREF3213_01361</name>
</gene>
<keyword evidence="1" id="KW-0805">Transcription regulation</keyword>
<dbReference type="EMBL" id="LRPN01000043">
    <property type="protein sequence ID" value="KWZ83168.1"/>
    <property type="molecule type" value="Genomic_DNA"/>
</dbReference>
<dbReference type="PATRIC" id="fig|1398.22.peg.1375"/>
<evidence type="ECO:0000313" key="6">
    <source>
        <dbReference type="Proteomes" id="UP000070376"/>
    </source>
</evidence>
<dbReference type="Pfam" id="PF01037">
    <property type="entry name" value="AsnC_trans_reg"/>
    <property type="match status" value="1"/>
</dbReference>
<dbReference type="OMA" id="GPSKLHM"/>
<dbReference type="SUPFAM" id="SSF54909">
    <property type="entry name" value="Dimeric alpha+beta barrel"/>
    <property type="match status" value="1"/>
</dbReference>
<keyword evidence="3" id="KW-0804">Transcription</keyword>